<dbReference type="GO" id="GO:0035556">
    <property type="term" value="P:intracellular signal transduction"/>
    <property type="evidence" value="ECO:0007669"/>
    <property type="project" value="TreeGrafter"/>
</dbReference>
<feature type="binding site" evidence="12">
    <location>
        <position position="156"/>
    </location>
    <ligand>
        <name>ATP</name>
        <dbReference type="ChEBI" id="CHEBI:30616"/>
    </ligand>
</feature>
<accession>A0A484FTE4</accession>
<feature type="region of interest" description="Disordered" evidence="13">
    <location>
        <begin position="860"/>
        <end position="974"/>
    </location>
</feature>
<feature type="compositionally biased region" description="Polar residues" evidence="13">
    <location>
        <begin position="632"/>
        <end position="641"/>
    </location>
</feature>
<dbReference type="InterPro" id="IPR000719">
    <property type="entry name" value="Prot_kinase_dom"/>
</dbReference>
<feature type="compositionally biased region" description="Basic residues" evidence="13">
    <location>
        <begin position="560"/>
        <end position="569"/>
    </location>
</feature>
<gene>
    <name evidence="15" type="primary">HSL1</name>
    <name evidence="15" type="ORF">Cob_v006095</name>
</gene>
<evidence type="ECO:0000256" key="3">
    <source>
        <dbReference type="ARBA" id="ARBA00012513"/>
    </source>
</evidence>
<dbReference type="Pfam" id="PF00069">
    <property type="entry name" value="Pkinase"/>
    <property type="match status" value="1"/>
</dbReference>
<dbReference type="Proteomes" id="UP000014480">
    <property type="component" value="Unassembled WGS sequence"/>
</dbReference>
<comment type="similarity">
    <text evidence="2">Belongs to the protein kinase superfamily. CAMK Ser/Thr protein kinase family. NIM1 subfamily.</text>
</comment>
<dbReference type="InterPro" id="IPR031850">
    <property type="entry name" value="Fungal_KA1_dom"/>
</dbReference>
<dbReference type="PANTHER" id="PTHR24346">
    <property type="entry name" value="MAP/MICROTUBULE AFFINITY-REGULATING KINASE"/>
    <property type="match status" value="1"/>
</dbReference>
<dbReference type="CDD" id="cd14081">
    <property type="entry name" value="STKc_BRSK1_2"/>
    <property type="match status" value="1"/>
</dbReference>
<dbReference type="SUPFAM" id="SSF56112">
    <property type="entry name" value="Protein kinase-like (PK-like)"/>
    <property type="match status" value="1"/>
</dbReference>
<dbReference type="InterPro" id="IPR011009">
    <property type="entry name" value="Kinase-like_dom_sf"/>
</dbReference>
<comment type="catalytic activity">
    <reaction evidence="11">
        <text>L-seryl-[protein] + ATP = O-phospho-L-seryl-[protein] + ADP + H(+)</text>
        <dbReference type="Rhea" id="RHEA:17989"/>
        <dbReference type="Rhea" id="RHEA-COMP:9863"/>
        <dbReference type="Rhea" id="RHEA-COMP:11604"/>
        <dbReference type="ChEBI" id="CHEBI:15378"/>
        <dbReference type="ChEBI" id="CHEBI:29999"/>
        <dbReference type="ChEBI" id="CHEBI:30616"/>
        <dbReference type="ChEBI" id="CHEBI:83421"/>
        <dbReference type="ChEBI" id="CHEBI:456216"/>
        <dbReference type="EC" id="2.7.11.1"/>
    </reaction>
</comment>
<keyword evidence="6" id="KW-0808">Transferase</keyword>
<keyword evidence="16" id="KW-1185">Reference proteome</keyword>
<keyword evidence="8 15" id="KW-0418">Kinase</keyword>
<keyword evidence="5" id="KW-0597">Phosphoprotein</keyword>
<feature type="region of interest" description="Disordered" evidence="13">
    <location>
        <begin position="536"/>
        <end position="642"/>
    </location>
</feature>
<feature type="compositionally biased region" description="Polar residues" evidence="13">
    <location>
        <begin position="536"/>
        <end position="547"/>
    </location>
</feature>
<evidence type="ECO:0000256" key="1">
    <source>
        <dbReference type="ARBA" id="ARBA00004266"/>
    </source>
</evidence>
<feature type="domain" description="Protein kinase" evidence="14">
    <location>
        <begin position="122"/>
        <end position="398"/>
    </location>
</feature>
<dbReference type="PROSITE" id="PS00108">
    <property type="entry name" value="PROTEIN_KINASE_ST"/>
    <property type="match status" value="1"/>
</dbReference>
<dbReference type="EMBL" id="AMCV02000015">
    <property type="protein sequence ID" value="TDZ20985.1"/>
    <property type="molecule type" value="Genomic_DNA"/>
</dbReference>
<dbReference type="Gene3D" id="3.30.310.220">
    <property type="entry name" value="Fungal kinase associated-1 domain"/>
    <property type="match status" value="1"/>
</dbReference>
<reference evidence="16" key="2">
    <citation type="journal article" date="2019" name="Mol. Plant Microbe Interact.">
        <title>Genome sequence resources for four phytopathogenic fungi from the Colletotrichum orbiculare species complex.</title>
        <authorList>
            <person name="Gan P."/>
            <person name="Tsushima A."/>
            <person name="Narusaka M."/>
            <person name="Narusaka Y."/>
            <person name="Takano Y."/>
            <person name="Kubo Y."/>
            <person name="Shirasu K."/>
        </authorList>
    </citation>
    <scope>GENOME REANNOTATION</scope>
    <source>
        <strain evidence="16">104-T / ATCC 96160 / CBS 514.97 / LARS 414 / MAFF 240422</strain>
    </source>
</reference>
<feature type="compositionally biased region" description="Low complexity" evidence="13">
    <location>
        <begin position="69"/>
        <end position="84"/>
    </location>
</feature>
<evidence type="ECO:0000256" key="12">
    <source>
        <dbReference type="PROSITE-ProRule" id="PRU10141"/>
    </source>
</evidence>
<evidence type="ECO:0000256" key="9">
    <source>
        <dbReference type="ARBA" id="ARBA00022840"/>
    </source>
</evidence>
<dbReference type="GO" id="GO:0005524">
    <property type="term" value="F:ATP binding"/>
    <property type="evidence" value="ECO:0007669"/>
    <property type="project" value="UniProtKB-UniRule"/>
</dbReference>
<evidence type="ECO:0000256" key="4">
    <source>
        <dbReference type="ARBA" id="ARBA00022527"/>
    </source>
</evidence>
<feature type="compositionally biased region" description="Pro residues" evidence="13">
    <location>
        <begin position="731"/>
        <end position="740"/>
    </location>
</feature>
<dbReference type="FunFam" id="1.10.510.10:FF:000394">
    <property type="entry name" value="Serine/threonine-protein kinase HSL1"/>
    <property type="match status" value="1"/>
</dbReference>
<keyword evidence="9 12" id="KW-0067">ATP-binding</keyword>
<evidence type="ECO:0000313" key="15">
    <source>
        <dbReference type="EMBL" id="TDZ20985.1"/>
    </source>
</evidence>
<evidence type="ECO:0000256" key="8">
    <source>
        <dbReference type="ARBA" id="ARBA00022777"/>
    </source>
</evidence>
<evidence type="ECO:0000256" key="11">
    <source>
        <dbReference type="ARBA" id="ARBA00048679"/>
    </source>
</evidence>
<feature type="compositionally biased region" description="Basic and acidic residues" evidence="13">
    <location>
        <begin position="698"/>
        <end position="709"/>
    </location>
</feature>
<keyword evidence="7 12" id="KW-0547">Nucleotide-binding</keyword>
<proteinExistence type="inferred from homology"/>
<dbReference type="Pfam" id="PF16797">
    <property type="entry name" value="Fungal_KA1"/>
    <property type="match status" value="1"/>
</dbReference>
<feature type="region of interest" description="Disordered" evidence="13">
    <location>
        <begin position="69"/>
        <end position="111"/>
    </location>
</feature>
<sequence length="1177" mass="132392">MSETYRAGAHNPSSRPPLADATQRVINASSKKPIKQVKSRDKAIAENRQLGTYDRQRLIDELPVSGARAAAAANSRNPAVARARASQDTDPSKRMSQVSQTSTVPSSKRSSGYGYKTHIGPWLLGKTLGKGSSARVRLCKHRISGELAAVKIVPKKTAYLIQAGSLAELHDYDDSLPERINGEMRVPLSIEREVAILKLVDHPNVMKVYDIWENRSEIYLVLEYVEQGDLFDYINTNGRFSEESAMFIFRQMMSALQYCHSFNICHRDLKPENILLTSQHKVKIADFGMAALHQSSDHRLVTACGSPHYAAPELLKHRQYRGDKADIWSLGVILYALLAACLPFDDPDIGALLQKTKRGIYEIPDFLSPEAKDLIRRMLVANPETRISIQEMWQHPLIQKYDYLDNLGSNGKMNDLRKSFHYTPLKPHEVDPHLVRQLRSLWHMFTEHQIKLKLMDSAKNDQKLFYWLLYNYRKKQLENFLPELSQSPSDYHHLHEPVWKKRVSTVEFNQPRADGSGRSVSRFTVISHVAETENGTVHSYDPYNSSRPMRGHSQASHAKIVVHRTRRSSMKRDGTHATQFSRTKTGSTSPRNSMNSLHSSRQGTPKKSTDQHGEKRHKGTRPMTGMEGVHSRPSSSMSETKQMPIIDRPRPKLKIVKPRDPALVVNEEVRNFSNSIAKDCDEAFNSSMITGEQSDLSLEDRQDRKRDSAKLTLPQPNANPNSPFHPWDTRPLPPLPPPKAPASKSSEAPRQGGIKEVSHHTQQNGRVGKFVDQVNRLGLPTLLPKQDRRVVSAPPQSQKAKAAVRLPAINENPRDLDSSCLAENDRNRIVSAPPKTPGGYPDTDGLDYLVRAGDTIRVVNSPSATSTVPKPLNVRKKSTERSASNDRGRASYPAMHGASGMDQPPKASSVPRNHGPAKQKKSTWFKRSSKDSTSQEGSVQTEATQDTQAYSVTSQSSDPGHTEIKPHHAPHVMAPAKKKGFGLLFWKSDRAKQESKMMIAEEETCDDTSSVEPTRNMRSKMSPQSAKSWNGSDKSVRNIEVQQNWLARLFGVKPATSYVCLPISRKRARQEMTILLKDWRRYGMRDIQVDKERNIVFARVGAKNYLSIKEVAFAAEIMTVIEHGKKGPLCIMRFTQERGAASSFHKVVDTVRTVFESRGLLVVDKRKEKMMIKTLNS</sequence>
<dbReference type="InterPro" id="IPR008271">
    <property type="entry name" value="Ser/Thr_kinase_AS"/>
</dbReference>
<evidence type="ECO:0000256" key="6">
    <source>
        <dbReference type="ARBA" id="ARBA00022679"/>
    </source>
</evidence>
<evidence type="ECO:0000256" key="5">
    <source>
        <dbReference type="ARBA" id="ARBA00022553"/>
    </source>
</evidence>
<dbReference type="InterPro" id="IPR043024">
    <property type="entry name" value="KA1_sf_fungal"/>
</dbReference>
<dbReference type="Gene3D" id="1.10.510.10">
    <property type="entry name" value="Transferase(Phosphotransferase) domain 1"/>
    <property type="match status" value="1"/>
</dbReference>
<feature type="region of interest" description="Disordered" evidence="13">
    <location>
        <begin position="691"/>
        <end position="768"/>
    </location>
</feature>
<feature type="compositionally biased region" description="Polar residues" evidence="13">
    <location>
        <begin position="931"/>
        <end position="959"/>
    </location>
</feature>
<protein>
    <recommendedName>
        <fullName evidence="3">non-specific serine/threonine protein kinase</fullName>
        <ecNumber evidence="3">2.7.11.1</ecNumber>
    </recommendedName>
</protein>
<feature type="compositionally biased region" description="Polar residues" evidence="13">
    <location>
        <begin position="576"/>
        <end position="606"/>
    </location>
</feature>
<organism evidence="15 16">
    <name type="scientific">Colletotrichum orbiculare (strain 104-T / ATCC 96160 / CBS 514.97 / LARS 414 / MAFF 240422)</name>
    <name type="common">Cucumber anthracnose fungus</name>
    <name type="synonym">Colletotrichum lagenarium</name>
    <dbReference type="NCBI Taxonomy" id="1213857"/>
    <lineage>
        <taxon>Eukaryota</taxon>
        <taxon>Fungi</taxon>
        <taxon>Dikarya</taxon>
        <taxon>Ascomycota</taxon>
        <taxon>Pezizomycotina</taxon>
        <taxon>Sordariomycetes</taxon>
        <taxon>Hypocreomycetidae</taxon>
        <taxon>Glomerellales</taxon>
        <taxon>Glomerellaceae</taxon>
        <taxon>Colletotrichum</taxon>
        <taxon>Colletotrichum orbiculare species complex</taxon>
    </lineage>
</organism>
<feature type="region of interest" description="Disordered" evidence="13">
    <location>
        <begin position="1"/>
        <end position="49"/>
    </location>
</feature>
<feature type="compositionally biased region" description="Basic and acidic residues" evidence="13">
    <location>
        <begin position="877"/>
        <end position="889"/>
    </location>
</feature>
<keyword evidence="4" id="KW-0723">Serine/threonine-protein kinase</keyword>
<evidence type="ECO:0000256" key="13">
    <source>
        <dbReference type="SAM" id="MobiDB-lite"/>
    </source>
</evidence>
<dbReference type="PROSITE" id="PS50011">
    <property type="entry name" value="PROTEIN_KINASE_DOM"/>
    <property type="match status" value="1"/>
</dbReference>
<dbReference type="PANTHER" id="PTHR24346:SF110">
    <property type="entry name" value="NON-SPECIFIC SERINE_THREONINE PROTEIN KINASE"/>
    <property type="match status" value="1"/>
</dbReference>
<name>A0A484FTE4_COLOR</name>
<dbReference type="GO" id="GO:0005935">
    <property type="term" value="C:cellular bud neck"/>
    <property type="evidence" value="ECO:0007669"/>
    <property type="project" value="UniProtKB-SubCell"/>
</dbReference>
<feature type="region of interest" description="Disordered" evidence="13">
    <location>
        <begin position="1000"/>
        <end position="1034"/>
    </location>
</feature>
<evidence type="ECO:0000259" key="14">
    <source>
        <dbReference type="PROSITE" id="PS50011"/>
    </source>
</evidence>
<dbReference type="SMART" id="SM00220">
    <property type="entry name" value="S_TKc"/>
    <property type="match status" value="1"/>
</dbReference>
<dbReference type="InterPro" id="IPR017441">
    <property type="entry name" value="Protein_kinase_ATP_BS"/>
</dbReference>
<comment type="subcellular location">
    <subcellularLocation>
        <location evidence="1">Bud neck</location>
    </subcellularLocation>
</comment>
<evidence type="ECO:0000256" key="7">
    <source>
        <dbReference type="ARBA" id="ARBA00022741"/>
    </source>
</evidence>
<dbReference type="OrthoDB" id="504170at2759"/>
<comment type="caution">
    <text evidence="15">The sequence shown here is derived from an EMBL/GenBank/DDBJ whole genome shotgun (WGS) entry which is preliminary data.</text>
</comment>
<evidence type="ECO:0000256" key="10">
    <source>
        <dbReference type="ARBA" id="ARBA00047899"/>
    </source>
</evidence>
<evidence type="ECO:0000256" key="2">
    <source>
        <dbReference type="ARBA" id="ARBA00010791"/>
    </source>
</evidence>
<evidence type="ECO:0000313" key="16">
    <source>
        <dbReference type="Proteomes" id="UP000014480"/>
    </source>
</evidence>
<dbReference type="STRING" id="1213857.A0A484FTE4"/>
<comment type="catalytic activity">
    <reaction evidence="10">
        <text>L-threonyl-[protein] + ATP = O-phospho-L-threonyl-[protein] + ADP + H(+)</text>
        <dbReference type="Rhea" id="RHEA:46608"/>
        <dbReference type="Rhea" id="RHEA-COMP:11060"/>
        <dbReference type="Rhea" id="RHEA-COMP:11605"/>
        <dbReference type="ChEBI" id="CHEBI:15378"/>
        <dbReference type="ChEBI" id="CHEBI:30013"/>
        <dbReference type="ChEBI" id="CHEBI:30616"/>
        <dbReference type="ChEBI" id="CHEBI:61977"/>
        <dbReference type="ChEBI" id="CHEBI:456216"/>
        <dbReference type="EC" id="2.7.11.1"/>
    </reaction>
</comment>
<feature type="compositionally biased region" description="Polar residues" evidence="13">
    <location>
        <begin position="1019"/>
        <end position="1033"/>
    </location>
</feature>
<dbReference type="AlphaFoldDB" id="A0A484FTE4"/>
<dbReference type="PROSITE" id="PS00107">
    <property type="entry name" value="PROTEIN_KINASE_ATP"/>
    <property type="match status" value="1"/>
</dbReference>
<feature type="compositionally biased region" description="Low complexity" evidence="13">
    <location>
        <begin position="96"/>
        <end position="107"/>
    </location>
</feature>
<dbReference type="GO" id="GO:0004674">
    <property type="term" value="F:protein serine/threonine kinase activity"/>
    <property type="evidence" value="ECO:0007669"/>
    <property type="project" value="UniProtKB-KW"/>
</dbReference>
<reference evidence="16" key="1">
    <citation type="journal article" date="2013" name="New Phytol.">
        <title>Comparative genomic and transcriptomic analyses reveal the hemibiotrophic stage shift of Colletotrichum fungi.</title>
        <authorList>
            <person name="Gan P."/>
            <person name="Ikeda K."/>
            <person name="Irieda H."/>
            <person name="Narusaka M."/>
            <person name="O'Connell R.J."/>
            <person name="Narusaka Y."/>
            <person name="Takano Y."/>
            <person name="Kubo Y."/>
            <person name="Shirasu K."/>
        </authorList>
    </citation>
    <scope>NUCLEOTIDE SEQUENCE [LARGE SCALE GENOMIC DNA]</scope>
    <source>
        <strain evidence="16">104-T / ATCC 96160 / CBS 514.97 / LARS 414 / MAFF 240422</strain>
    </source>
</reference>
<dbReference type="GO" id="GO:0005940">
    <property type="term" value="C:septin ring"/>
    <property type="evidence" value="ECO:0007669"/>
    <property type="project" value="UniProtKB-ARBA"/>
</dbReference>
<feature type="compositionally biased region" description="Basic residues" evidence="13">
    <location>
        <begin position="915"/>
        <end position="924"/>
    </location>
</feature>
<dbReference type="EC" id="2.7.11.1" evidence="3"/>